<dbReference type="GO" id="GO:0047389">
    <property type="term" value="F:glycerophosphocholine phosphodiesterase activity"/>
    <property type="evidence" value="ECO:0007669"/>
    <property type="project" value="TreeGrafter"/>
</dbReference>
<dbReference type="PROSITE" id="PS50007">
    <property type="entry name" value="PIPLC_X_DOMAIN"/>
    <property type="match status" value="1"/>
</dbReference>
<dbReference type="PANTHER" id="PTHR22958:SF1">
    <property type="entry name" value="GLYCEROPHOSPHOCHOLINE PHOSPHODIESTERASE GPCPD1"/>
    <property type="match status" value="1"/>
</dbReference>
<evidence type="ECO:0000256" key="1">
    <source>
        <dbReference type="ARBA" id="ARBA00022801"/>
    </source>
</evidence>
<gene>
    <name evidence="3" type="ORF">BJ085DRAFT_42752</name>
</gene>
<dbReference type="InterPro" id="IPR051578">
    <property type="entry name" value="GDPD"/>
</dbReference>
<dbReference type="Gene3D" id="3.20.20.190">
    <property type="entry name" value="Phosphatidylinositol (PI) phosphodiesterase"/>
    <property type="match status" value="1"/>
</dbReference>
<evidence type="ECO:0000313" key="3">
    <source>
        <dbReference type="EMBL" id="RKP39003.1"/>
    </source>
</evidence>
<dbReference type="InterPro" id="IPR017946">
    <property type="entry name" value="PLC-like_Pdiesterase_TIM-brl"/>
</dbReference>
<protein>
    <submittedName>
        <fullName evidence="3">Glycerophosphodiester phosphodiesterase domain-containing protein</fullName>
    </submittedName>
</protein>
<keyword evidence="1" id="KW-0378">Hydrolase</keyword>
<dbReference type="AlphaFoldDB" id="A0A4P9ZZ63"/>
<dbReference type="GO" id="GO:0046475">
    <property type="term" value="P:glycerophospholipid catabolic process"/>
    <property type="evidence" value="ECO:0007669"/>
    <property type="project" value="TreeGrafter"/>
</dbReference>
<name>A0A4P9ZZ63_9FUNG</name>
<dbReference type="Pfam" id="PF03009">
    <property type="entry name" value="GDPD"/>
    <property type="match status" value="1"/>
</dbReference>
<dbReference type="PANTHER" id="PTHR22958">
    <property type="entry name" value="GLYCEROPHOSPHORYL DIESTER PHOSPHODIESTERASE"/>
    <property type="match status" value="1"/>
</dbReference>
<feature type="domain" description="GP-PDE" evidence="2">
    <location>
        <begin position="15"/>
        <end position="301"/>
    </location>
</feature>
<dbReference type="InterPro" id="IPR030395">
    <property type="entry name" value="GP_PDE_dom"/>
</dbReference>
<proteinExistence type="predicted"/>
<sequence>MSLNSRAAYWKSLSTKVIGHRGSGMNRDASGGSNLQVGENTVLSFITAANLGAEYVEFDVQLTSDLTPVIYHDWTVTETGIDVPIHSLTKDQLREELNEELEKVLTHKKVPKKVKGNNAETIQAPFTTLAETFRQVPAHVGFNIEVKYPMKCEAQDAAVWSHVELNRFVDSILKVVYDLAGDRDVIFSSFHPDICLMLNVKQPSYPVFFLTDGGYYPYVDARCNSLQEAVRFAKHAGLLGIVSVSTLILQAPILAPAIKNQGLLLFTYGVLNNSVPCVQLQKQLEVDAVIVDSVMAVRKGLQDP</sequence>
<dbReference type="STRING" id="215637.A0A4P9ZZ63"/>
<organism evidence="3 4">
    <name type="scientific">Dimargaris cristalligena</name>
    <dbReference type="NCBI Taxonomy" id="215637"/>
    <lineage>
        <taxon>Eukaryota</taxon>
        <taxon>Fungi</taxon>
        <taxon>Fungi incertae sedis</taxon>
        <taxon>Zoopagomycota</taxon>
        <taxon>Kickxellomycotina</taxon>
        <taxon>Dimargaritomycetes</taxon>
        <taxon>Dimargaritales</taxon>
        <taxon>Dimargaritaceae</taxon>
        <taxon>Dimargaris</taxon>
    </lineage>
</organism>
<dbReference type="PROSITE" id="PS51704">
    <property type="entry name" value="GP_PDE"/>
    <property type="match status" value="1"/>
</dbReference>
<accession>A0A4P9ZZ63</accession>
<evidence type="ECO:0000313" key="4">
    <source>
        <dbReference type="Proteomes" id="UP000268162"/>
    </source>
</evidence>
<evidence type="ECO:0000259" key="2">
    <source>
        <dbReference type="PROSITE" id="PS51704"/>
    </source>
</evidence>
<dbReference type="SUPFAM" id="SSF51695">
    <property type="entry name" value="PLC-like phosphodiesterases"/>
    <property type="match status" value="1"/>
</dbReference>
<dbReference type="EMBL" id="ML002308">
    <property type="protein sequence ID" value="RKP39003.1"/>
    <property type="molecule type" value="Genomic_DNA"/>
</dbReference>
<dbReference type="Proteomes" id="UP000268162">
    <property type="component" value="Unassembled WGS sequence"/>
</dbReference>
<reference evidence="4" key="1">
    <citation type="journal article" date="2018" name="Nat. Microbiol.">
        <title>Leveraging single-cell genomics to expand the fungal tree of life.</title>
        <authorList>
            <person name="Ahrendt S.R."/>
            <person name="Quandt C.A."/>
            <person name="Ciobanu D."/>
            <person name="Clum A."/>
            <person name="Salamov A."/>
            <person name="Andreopoulos B."/>
            <person name="Cheng J.F."/>
            <person name="Woyke T."/>
            <person name="Pelin A."/>
            <person name="Henrissat B."/>
            <person name="Reynolds N.K."/>
            <person name="Benny G.L."/>
            <person name="Smith M.E."/>
            <person name="James T.Y."/>
            <person name="Grigoriev I.V."/>
        </authorList>
    </citation>
    <scope>NUCLEOTIDE SEQUENCE [LARGE SCALE GENOMIC DNA]</scope>
    <source>
        <strain evidence="4">RSA 468</strain>
    </source>
</reference>
<keyword evidence="4" id="KW-1185">Reference proteome</keyword>